<dbReference type="Proteomes" id="UP000003922">
    <property type="component" value="Unassembled WGS sequence"/>
</dbReference>
<evidence type="ECO:0000313" key="2">
    <source>
        <dbReference type="EMBL" id="EAM50897.1"/>
    </source>
</evidence>
<evidence type="ECO:0008006" key="4">
    <source>
        <dbReference type="Google" id="ProtNLM"/>
    </source>
</evidence>
<gene>
    <name evidence="2" type="ORF">CwatDRAFT_3724</name>
</gene>
<reference evidence="2" key="3">
    <citation type="submission" date="2016-12" db="EMBL/GenBank/DDBJ databases">
        <title>Annotation of the draft genome assembly of Crocosphaera watsonii WH 8501.</title>
        <authorList>
            <consortium name="US DOE Joint Genome Institute (JGI-ORNL)"/>
            <person name="Larimer F."/>
            <person name="Land M."/>
        </authorList>
    </citation>
    <scope>NUCLEOTIDE SEQUENCE</scope>
    <source>
        <strain evidence="2">WH 8501</strain>
    </source>
</reference>
<proteinExistence type="predicted"/>
<protein>
    <recommendedName>
        <fullName evidence="4">SH3b domain-containing protein</fullName>
    </recommendedName>
</protein>
<dbReference type="EMBL" id="AADV02000012">
    <property type="protein sequence ID" value="EAM50897.1"/>
    <property type="molecule type" value="Genomic_DNA"/>
</dbReference>
<feature type="signal peptide" evidence="1">
    <location>
        <begin position="1"/>
        <end position="25"/>
    </location>
</feature>
<reference evidence="2" key="1">
    <citation type="submission" date="2004-02" db="EMBL/GenBank/DDBJ databases">
        <authorList>
            <consortium name="DOE Joint Genome Institute"/>
        </authorList>
    </citation>
    <scope>NUCLEOTIDE SEQUENCE [LARGE SCALE GENOMIC DNA]</scope>
    <source>
        <strain evidence="2">WH 8501</strain>
    </source>
</reference>
<dbReference type="GeneID" id="88766121"/>
<dbReference type="AlphaFoldDB" id="Q4C441"/>
<sequence length="122" mass="13435">MNLLKSKASYLSLLLLVSISYPVNAQNTETPPECEEQSSQMNNRIGIVENPVNGATLAWKKTNIVISKTEDQLGLIESGAKVKILCELSTNSILKFVTQVEILEGRLKGEIGWVSSSMIKIR</sequence>
<comment type="caution">
    <text evidence="2">The sequence shown here is derived from an EMBL/GenBank/DDBJ whole genome shotgun (WGS) entry which is preliminary data.</text>
</comment>
<evidence type="ECO:0000313" key="3">
    <source>
        <dbReference type="Proteomes" id="UP000003922"/>
    </source>
</evidence>
<keyword evidence="3" id="KW-1185">Reference proteome</keyword>
<organism evidence="2 3">
    <name type="scientific">Crocosphaera watsonii WH 8501</name>
    <dbReference type="NCBI Taxonomy" id="165597"/>
    <lineage>
        <taxon>Bacteria</taxon>
        <taxon>Bacillati</taxon>
        <taxon>Cyanobacteriota</taxon>
        <taxon>Cyanophyceae</taxon>
        <taxon>Oscillatoriophycideae</taxon>
        <taxon>Chroococcales</taxon>
        <taxon>Aphanothecaceae</taxon>
        <taxon>Crocosphaera</taxon>
    </lineage>
</organism>
<keyword evidence="1" id="KW-0732">Signal</keyword>
<reference evidence="2" key="2">
    <citation type="submission" date="2005-06" db="EMBL/GenBank/DDBJ databases">
        <title>Sequencing of the draft genome and assembly of Crocosphaera watsonii WH 8501.</title>
        <authorList>
            <consortium name="US DOE Joint Genome Institute (JGI-PGF)"/>
            <person name="Copeland A."/>
            <person name="Lucas S."/>
            <person name="Lapidus A."/>
            <person name="Barry K."/>
            <person name="Detter C."/>
            <person name="Glavina T."/>
            <person name="Hammon N."/>
            <person name="Israni S."/>
            <person name="Pitluck S."/>
            <person name="Richardson P."/>
        </authorList>
    </citation>
    <scope>NUCLEOTIDE SEQUENCE [LARGE SCALE GENOMIC DNA]</scope>
    <source>
        <strain evidence="2">WH 8501</strain>
    </source>
</reference>
<feature type="chain" id="PRO_5004235705" description="SH3b domain-containing protein" evidence="1">
    <location>
        <begin position="26"/>
        <end position="122"/>
    </location>
</feature>
<dbReference type="KEGG" id="cwa:CwatDRAFT_3724"/>
<name>Q4C441_CROWT</name>
<accession>Q4C441</accession>
<evidence type="ECO:0000256" key="1">
    <source>
        <dbReference type="SAM" id="SignalP"/>
    </source>
</evidence>
<dbReference type="RefSeq" id="WP_007305418.1">
    <property type="nucleotide sequence ID" value="NZ_AADV02000012.1"/>
</dbReference>